<keyword evidence="3" id="KW-1185">Reference proteome</keyword>
<gene>
    <name evidence="2" type="ORF">PGT21_007162</name>
</gene>
<accession>A0A5B0ML08</accession>
<feature type="region of interest" description="Disordered" evidence="1">
    <location>
        <begin position="78"/>
        <end position="124"/>
    </location>
</feature>
<evidence type="ECO:0000256" key="1">
    <source>
        <dbReference type="SAM" id="MobiDB-lite"/>
    </source>
</evidence>
<reference evidence="2 3" key="1">
    <citation type="submission" date="2019-05" db="EMBL/GenBank/DDBJ databases">
        <title>Emergence of the Ug99 lineage of the wheat stem rust pathogen through somatic hybridization.</title>
        <authorList>
            <person name="Li F."/>
            <person name="Upadhyaya N.M."/>
            <person name="Sperschneider J."/>
            <person name="Matny O."/>
            <person name="Nguyen-Phuc H."/>
            <person name="Mago R."/>
            <person name="Raley C."/>
            <person name="Miller M.E."/>
            <person name="Silverstein K.A.T."/>
            <person name="Henningsen E."/>
            <person name="Hirsch C.D."/>
            <person name="Visser B."/>
            <person name="Pretorius Z.A."/>
            <person name="Steffenson B.J."/>
            <person name="Schwessinger B."/>
            <person name="Dodds P.N."/>
            <person name="Figueroa M."/>
        </authorList>
    </citation>
    <scope>NUCLEOTIDE SEQUENCE [LARGE SCALE GENOMIC DNA]</scope>
    <source>
        <strain evidence="2">21-0</strain>
    </source>
</reference>
<proteinExistence type="predicted"/>
<sequence length="142" mass="15247">MPPRRWNSCRIDIPSLAKMLLMMRIGHQKPTISSLKMRMRSRAEPICAALVKMGLHEDDTDVVVNVAKAGSDVISTFTTNPTSRNQKRYTAGTGIRDSSPGARAPTGMLGNGRRAGSQIPAGIPGMLGEDRMAIKAQGTEGV</sequence>
<name>A0A5B0ML08_PUCGR</name>
<comment type="caution">
    <text evidence="2">The sequence shown here is derived from an EMBL/GenBank/DDBJ whole genome shotgun (WGS) entry which is preliminary data.</text>
</comment>
<evidence type="ECO:0000313" key="2">
    <source>
        <dbReference type="EMBL" id="KAA1077421.1"/>
    </source>
</evidence>
<evidence type="ECO:0000313" key="3">
    <source>
        <dbReference type="Proteomes" id="UP000324748"/>
    </source>
</evidence>
<protein>
    <submittedName>
        <fullName evidence="2">Uncharacterized protein</fullName>
    </submittedName>
</protein>
<organism evidence="2 3">
    <name type="scientific">Puccinia graminis f. sp. tritici</name>
    <dbReference type="NCBI Taxonomy" id="56615"/>
    <lineage>
        <taxon>Eukaryota</taxon>
        <taxon>Fungi</taxon>
        <taxon>Dikarya</taxon>
        <taxon>Basidiomycota</taxon>
        <taxon>Pucciniomycotina</taxon>
        <taxon>Pucciniomycetes</taxon>
        <taxon>Pucciniales</taxon>
        <taxon>Pucciniaceae</taxon>
        <taxon>Puccinia</taxon>
    </lineage>
</organism>
<dbReference type="AlphaFoldDB" id="A0A5B0ML08"/>
<dbReference type="EMBL" id="VSWC01000144">
    <property type="protein sequence ID" value="KAA1077421.1"/>
    <property type="molecule type" value="Genomic_DNA"/>
</dbReference>
<dbReference type="Proteomes" id="UP000324748">
    <property type="component" value="Unassembled WGS sequence"/>
</dbReference>